<feature type="domain" description="DUF1232" evidence="6">
    <location>
        <begin position="62"/>
        <end position="96"/>
    </location>
</feature>
<proteinExistence type="predicted"/>
<evidence type="ECO:0000313" key="7">
    <source>
        <dbReference type="EMBL" id="GAA3023697.1"/>
    </source>
</evidence>
<dbReference type="RefSeq" id="WP_344900583.1">
    <property type="nucleotide sequence ID" value="NZ_BAAAWD010000015.1"/>
</dbReference>
<evidence type="ECO:0000259" key="6">
    <source>
        <dbReference type="Pfam" id="PF06803"/>
    </source>
</evidence>
<comment type="subcellular location">
    <subcellularLocation>
        <location evidence="1">Endomembrane system</location>
        <topology evidence="1">Multi-pass membrane protein</topology>
    </subcellularLocation>
</comment>
<feature type="transmembrane region" description="Helical" evidence="5">
    <location>
        <begin position="6"/>
        <end position="27"/>
    </location>
</feature>
<evidence type="ECO:0000256" key="4">
    <source>
        <dbReference type="ARBA" id="ARBA00023136"/>
    </source>
</evidence>
<gene>
    <name evidence="7" type="ORF">GCM10017559_56320</name>
</gene>
<evidence type="ECO:0000256" key="3">
    <source>
        <dbReference type="ARBA" id="ARBA00022989"/>
    </source>
</evidence>
<keyword evidence="2 5" id="KW-0812">Transmembrane</keyword>
<dbReference type="InterPro" id="IPR010652">
    <property type="entry name" value="DUF1232"/>
</dbReference>
<name>A0ABN3YDC7_9ACTN</name>
<comment type="caution">
    <text evidence="7">The sequence shown here is derived from an EMBL/GenBank/DDBJ whole genome shotgun (WGS) entry which is preliminary data.</text>
</comment>
<reference evidence="7 8" key="1">
    <citation type="journal article" date="2019" name="Int. J. Syst. Evol. Microbiol.">
        <title>The Global Catalogue of Microorganisms (GCM) 10K type strain sequencing project: providing services to taxonomists for standard genome sequencing and annotation.</title>
        <authorList>
            <consortium name="The Broad Institute Genomics Platform"/>
            <consortium name="The Broad Institute Genome Sequencing Center for Infectious Disease"/>
            <person name="Wu L."/>
            <person name="Ma J."/>
        </authorList>
    </citation>
    <scope>NUCLEOTIDE SEQUENCE [LARGE SCALE GENOMIC DNA]</scope>
    <source>
        <strain evidence="7 8">JCM 3106</strain>
    </source>
</reference>
<dbReference type="EMBL" id="BAAAWD010000015">
    <property type="protein sequence ID" value="GAA3023697.1"/>
    <property type="molecule type" value="Genomic_DNA"/>
</dbReference>
<accession>A0ABN3YDC7</accession>
<organism evidence="7 8">
    <name type="scientific">Streptosporangium longisporum</name>
    <dbReference type="NCBI Taxonomy" id="46187"/>
    <lineage>
        <taxon>Bacteria</taxon>
        <taxon>Bacillati</taxon>
        <taxon>Actinomycetota</taxon>
        <taxon>Actinomycetes</taxon>
        <taxon>Streptosporangiales</taxon>
        <taxon>Streptosporangiaceae</taxon>
        <taxon>Streptosporangium</taxon>
    </lineage>
</organism>
<dbReference type="Pfam" id="PF06803">
    <property type="entry name" value="DUF1232"/>
    <property type="match status" value="1"/>
</dbReference>
<keyword evidence="4 5" id="KW-0472">Membrane</keyword>
<evidence type="ECO:0000256" key="5">
    <source>
        <dbReference type="SAM" id="Phobius"/>
    </source>
</evidence>
<evidence type="ECO:0000256" key="1">
    <source>
        <dbReference type="ARBA" id="ARBA00004127"/>
    </source>
</evidence>
<keyword evidence="3 5" id="KW-1133">Transmembrane helix</keyword>
<sequence>MWWDIALGVGAALLAGWLLLIVALLVVRPEAGLLREALRILPDLLRLLRRLAADESLPRGVRIRLGLLMLYLAMPIDLIPDFIPVLGYADDAIIVTAVLRGVVRRAGLEAVRGHWPGTPAGFDALCRLTGLSPSGPGA</sequence>
<dbReference type="Proteomes" id="UP001499930">
    <property type="component" value="Unassembled WGS sequence"/>
</dbReference>
<evidence type="ECO:0000313" key="8">
    <source>
        <dbReference type="Proteomes" id="UP001499930"/>
    </source>
</evidence>
<protein>
    <submittedName>
        <fullName evidence="7">DUF1232 domain-containing protein</fullName>
    </submittedName>
</protein>
<evidence type="ECO:0000256" key="2">
    <source>
        <dbReference type="ARBA" id="ARBA00022692"/>
    </source>
</evidence>
<keyword evidence="8" id="KW-1185">Reference proteome</keyword>